<dbReference type="PROSITE" id="PS00376">
    <property type="entry name" value="ADOMET_SYNTHASE_1"/>
    <property type="match status" value="1"/>
</dbReference>
<dbReference type="EMBL" id="BSOP01000013">
    <property type="protein sequence ID" value="GLR50525.1"/>
    <property type="molecule type" value="Genomic_DNA"/>
</dbReference>
<evidence type="ECO:0000259" key="17">
    <source>
        <dbReference type="Pfam" id="PF02772"/>
    </source>
</evidence>
<evidence type="ECO:0000256" key="10">
    <source>
        <dbReference type="ARBA" id="ARBA00022840"/>
    </source>
</evidence>
<evidence type="ECO:0000256" key="6">
    <source>
        <dbReference type="ARBA" id="ARBA00022563"/>
    </source>
</evidence>
<dbReference type="PROSITE" id="PS00377">
    <property type="entry name" value="ADOMET_SYNTHASE_2"/>
    <property type="match status" value="1"/>
</dbReference>
<dbReference type="InterPro" id="IPR022629">
    <property type="entry name" value="S-AdoMet_synt_central"/>
</dbReference>
<dbReference type="Pfam" id="PF00438">
    <property type="entry name" value="S-AdoMet_synt_N"/>
    <property type="match status" value="1"/>
</dbReference>
<proteinExistence type="inferred from homology"/>
<feature type="domain" description="S-adenosylmethionine synthetase N-terminal" evidence="16">
    <location>
        <begin position="5"/>
        <end position="121"/>
    </location>
</feature>
<evidence type="ECO:0000256" key="5">
    <source>
        <dbReference type="ARBA" id="ARBA00012828"/>
    </source>
</evidence>
<keyword evidence="12 14" id="KW-0630">Potassium</keyword>
<keyword evidence="6" id="KW-0554">One-carbon metabolism</keyword>
<dbReference type="SUPFAM" id="SSF55973">
    <property type="entry name" value="S-adenosylmethionine synthetase"/>
    <property type="match status" value="3"/>
</dbReference>
<evidence type="ECO:0000256" key="11">
    <source>
        <dbReference type="ARBA" id="ARBA00022842"/>
    </source>
</evidence>
<organism evidence="19 20">
    <name type="scientific">Shinella yambaruensis</name>
    <dbReference type="NCBI Taxonomy" id="415996"/>
    <lineage>
        <taxon>Bacteria</taxon>
        <taxon>Pseudomonadati</taxon>
        <taxon>Pseudomonadota</taxon>
        <taxon>Alphaproteobacteria</taxon>
        <taxon>Hyphomicrobiales</taxon>
        <taxon>Rhizobiaceae</taxon>
        <taxon>Shinella</taxon>
    </lineage>
</organism>
<evidence type="ECO:0000256" key="3">
    <source>
        <dbReference type="ARBA" id="ARBA00005224"/>
    </source>
</evidence>
<evidence type="ECO:0000256" key="4">
    <source>
        <dbReference type="ARBA" id="ARBA00009685"/>
    </source>
</evidence>
<keyword evidence="10" id="KW-0067">ATP-binding</keyword>
<keyword evidence="20" id="KW-1185">Reference proteome</keyword>
<evidence type="ECO:0000259" key="16">
    <source>
        <dbReference type="Pfam" id="PF00438"/>
    </source>
</evidence>
<protein>
    <recommendedName>
        <fullName evidence="5 13">Methionine adenosyltransferase</fullName>
        <ecNumber evidence="5 13">2.5.1.6</ecNumber>
    </recommendedName>
</protein>
<keyword evidence="7" id="KW-0808">Transferase</keyword>
<evidence type="ECO:0000259" key="18">
    <source>
        <dbReference type="Pfam" id="PF02773"/>
    </source>
</evidence>
<dbReference type="PANTHER" id="PTHR11964">
    <property type="entry name" value="S-ADENOSYLMETHIONINE SYNTHETASE"/>
    <property type="match status" value="1"/>
</dbReference>
<reference evidence="20" key="1">
    <citation type="journal article" date="2019" name="Int. J. Syst. Evol. Microbiol.">
        <title>The Global Catalogue of Microorganisms (GCM) 10K type strain sequencing project: providing services to taxonomists for standard genome sequencing and annotation.</title>
        <authorList>
            <consortium name="The Broad Institute Genomics Platform"/>
            <consortium name="The Broad Institute Genome Sequencing Center for Infectious Disease"/>
            <person name="Wu L."/>
            <person name="Ma J."/>
        </authorList>
    </citation>
    <scope>NUCLEOTIDE SEQUENCE [LARGE SCALE GENOMIC DNA]</scope>
    <source>
        <strain evidence="20">NBRC 102122</strain>
    </source>
</reference>
<dbReference type="RefSeq" id="WP_244767265.1">
    <property type="nucleotide sequence ID" value="NZ_BSOP01000013.1"/>
</dbReference>
<comment type="cofactor">
    <cofactor evidence="2">
        <name>K(+)</name>
        <dbReference type="ChEBI" id="CHEBI:29103"/>
    </cofactor>
</comment>
<evidence type="ECO:0000256" key="15">
    <source>
        <dbReference type="RuleBase" id="RU004462"/>
    </source>
</evidence>
<dbReference type="NCBIfam" id="TIGR01034">
    <property type="entry name" value="metK"/>
    <property type="match status" value="1"/>
</dbReference>
<comment type="pathway">
    <text evidence="3">Amino-acid biosynthesis; S-adenosyl-L-methionine biosynthesis; S-adenosyl-L-methionine from L-methionine: step 1/1.</text>
</comment>
<dbReference type="PIRSF" id="PIRSF000497">
    <property type="entry name" value="MAT"/>
    <property type="match status" value="1"/>
</dbReference>
<feature type="domain" description="S-adenosylmethionine synthetase central" evidence="17">
    <location>
        <begin position="137"/>
        <end position="255"/>
    </location>
</feature>
<dbReference type="InterPro" id="IPR022628">
    <property type="entry name" value="S-AdoMet_synt_N"/>
</dbReference>
<dbReference type="EC" id="2.5.1.6" evidence="5 13"/>
<feature type="domain" description="S-adenosylmethionine synthetase C-terminal" evidence="18">
    <location>
        <begin position="257"/>
        <end position="399"/>
    </location>
</feature>
<evidence type="ECO:0000256" key="12">
    <source>
        <dbReference type="ARBA" id="ARBA00022958"/>
    </source>
</evidence>
<sequence>MRSSYLFTSESVAEGHPDKVCDRISDEIVDLVYREALKSKVDPWSVRIACETLATTNRVVIAGEVRLPPSLLKKDKDGNDVINPSKFKSAARKAIRDIGYEQDGFNWKTAKIDVLLHSQSADIAQGVDNAADKQGDEGAGDQGIMFGYACRETTELMPAPLYYSHRILQLLAEARKKGEGDAGKLGPDAKSQVTVRYVDGKPADVASIVLSTQHLDDSWDSKKVREVVEPYIREALNGLKIADDCSWYINPTGKFVIGGPDGDAGLTGRKIIVDTYGGAAPHGGGAFSGKDTTKVDRSAAYAARYLAKNVVAAGLADRCTIQLSYAIGVAQPLSVYVDLHGTGKVSEDAVEAAVRKVMDLSPSGIRRHLDLNKPIYAKTAAYGHFGRKAGRDGSFSWERLDLVKALKEALKN</sequence>
<comment type="subunit">
    <text evidence="14">Homotetramer.</text>
</comment>
<dbReference type="InterPro" id="IPR022631">
    <property type="entry name" value="ADOMET_SYNTHASE_CS"/>
</dbReference>
<evidence type="ECO:0000313" key="20">
    <source>
        <dbReference type="Proteomes" id="UP001156702"/>
    </source>
</evidence>
<evidence type="ECO:0000256" key="2">
    <source>
        <dbReference type="ARBA" id="ARBA00001958"/>
    </source>
</evidence>
<comment type="subcellular location">
    <subcellularLocation>
        <location evidence="14">Cytoplasm</location>
    </subcellularLocation>
</comment>
<dbReference type="Pfam" id="PF02772">
    <property type="entry name" value="S-AdoMet_synt_M"/>
    <property type="match status" value="1"/>
</dbReference>
<gene>
    <name evidence="19" type="primary">metK</name>
    <name evidence="19" type="ORF">GCM10007923_17310</name>
</gene>
<comment type="cofactor">
    <cofactor evidence="1">
        <name>Mg(2+)</name>
        <dbReference type="ChEBI" id="CHEBI:18420"/>
    </cofactor>
</comment>
<comment type="similarity">
    <text evidence="4 15">Belongs to the AdoMet synthase family.</text>
</comment>
<evidence type="ECO:0000256" key="8">
    <source>
        <dbReference type="ARBA" id="ARBA00022723"/>
    </source>
</evidence>
<dbReference type="Proteomes" id="UP001156702">
    <property type="component" value="Unassembled WGS sequence"/>
</dbReference>
<evidence type="ECO:0000256" key="13">
    <source>
        <dbReference type="NCBIfam" id="TIGR01034"/>
    </source>
</evidence>
<evidence type="ECO:0000256" key="1">
    <source>
        <dbReference type="ARBA" id="ARBA00001946"/>
    </source>
</evidence>
<accession>A0ABQ5ZFX8</accession>
<evidence type="ECO:0000256" key="14">
    <source>
        <dbReference type="RuleBase" id="RU000542"/>
    </source>
</evidence>
<dbReference type="Pfam" id="PF02773">
    <property type="entry name" value="S-AdoMet_synt_C"/>
    <property type="match status" value="1"/>
</dbReference>
<dbReference type="CDD" id="cd18079">
    <property type="entry name" value="S-AdoMet_synt"/>
    <property type="match status" value="1"/>
</dbReference>
<name>A0ABQ5ZFX8_9HYPH</name>
<evidence type="ECO:0000256" key="7">
    <source>
        <dbReference type="ARBA" id="ARBA00022679"/>
    </source>
</evidence>
<dbReference type="InterPro" id="IPR002133">
    <property type="entry name" value="S-AdoMet_synthetase"/>
</dbReference>
<dbReference type="Gene3D" id="3.30.300.10">
    <property type="match status" value="3"/>
</dbReference>
<dbReference type="InterPro" id="IPR022636">
    <property type="entry name" value="S-AdoMet_synthetase_sfam"/>
</dbReference>
<comment type="caution">
    <text evidence="19">The sequence shown here is derived from an EMBL/GenBank/DDBJ whole genome shotgun (WGS) entry which is preliminary data.</text>
</comment>
<keyword evidence="8 14" id="KW-0479">Metal-binding</keyword>
<dbReference type="InterPro" id="IPR022630">
    <property type="entry name" value="S-AdoMet_synt_C"/>
</dbReference>
<evidence type="ECO:0000313" key="19">
    <source>
        <dbReference type="EMBL" id="GLR50525.1"/>
    </source>
</evidence>
<keyword evidence="9" id="KW-0547">Nucleotide-binding</keyword>
<evidence type="ECO:0000256" key="9">
    <source>
        <dbReference type="ARBA" id="ARBA00022741"/>
    </source>
</evidence>
<keyword evidence="11 14" id="KW-0460">Magnesium</keyword>